<dbReference type="Pfam" id="PF13692">
    <property type="entry name" value="Glyco_trans_1_4"/>
    <property type="match status" value="1"/>
</dbReference>
<evidence type="ECO:0000256" key="9">
    <source>
        <dbReference type="ARBA" id="ARBA00023136"/>
    </source>
</evidence>
<comment type="similarity">
    <text evidence="3 11">Belongs to the glycosyltransferase group 1 family. Glycosyltransferase 4 subfamily.</text>
</comment>
<dbReference type="Pfam" id="PF22145">
    <property type="entry name" value="GtfA_EBD"/>
    <property type="match status" value="1"/>
</dbReference>
<evidence type="ECO:0000259" key="12">
    <source>
        <dbReference type="Pfam" id="PF22145"/>
    </source>
</evidence>
<feature type="binding site" evidence="11">
    <location>
        <begin position="402"/>
        <end position="405"/>
    </location>
    <ligand>
        <name>N-acetyl-D-glucosamine</name>
        <dbReference type="ChEBI" id="CHEBI:506227"/>
    </ligand>
</feature>
<feature type="binding site" evidence="11">
    <location>
        <begin position="382"/>
        <end position="383"/>
    </location>
    <ligand>
        <name>UDP</name>
        <dbReference type="ChEBI" id="CHEBI:58223"/>
    </ligand>
</feature>
<gene>
    <name evidence="11" type="primary">gtfA</name>
    <name evidence="13" type="ORF">SAMN02910377_00409</name>
</gene>
<protein>
    <recommendedName>
        <fullName evidence="11">UDP-N-acetylglucosamine--peptide N-acetylglucosaminyltransferase GtfA subunit</fullName>
        <ecNumber evidence="11">2.4.1.-</ecNumber>
    </recommendedName>
    <alternativeName>
        <fullName evidence="11">Glycosyltransferase GtfA</fullName>
    </alternativeName>
</protein>
<evidence type="ECO:0000256" key="3">
    <source>
        <dbReference type="ARBA" id="ARBA00009481"/>
    </source>
</evidence>
<evidence type="ECO:0000256" key="6">
    <source>
        <dbReference type="ARBA" id="ARBA00022676"/>
    </source>
</evidence>
<keyword evidence="14" id="KW-1185">Reference proteome</keyword>
<dbReference type="FunFam" id="3.40.50.2000:FF:000196">
    <property type="entry name" value="UDP-N-acetylglucosamine--peptide N-acetylglucosaminyltransferase GtfA subunit"/>
    <property type="match status" value="1"/>
</dbReference>
<dbReference type="InterPro" id="IPR054396">
    <property type="entry name" value="GtfA_EBD"/>
</dbReference>
<dbReference type="CDD" id="cd04949">
    <property type="entry name" value="GT4_GtfA-like"/>
    <property type="match status" value="1"/>
</dbReference>
<evidence type="ECO:0000256" key="5">
    <source>
        <dbReference type="ARBA" id="ARBA00022490"/>
    </source>
</evidence>
<keyword evidence="9 11" id="KW-0472">Membrane</keyword>
<dbReference type="RefSeq" id="WP_074788888.1">
    <property type="nucleotide sequence ID" value="NZ_FNZX01000003.1"/>
</dbReference>
<evidence type="ECO:0000256" key="11">
    <source>
        <dbReference type="HAMAP-Rule" id="MF_01472"/>
    </source>
</evidence>
<feature type="domain" description="GtfA extended beta-sheet meander" evidence="12">
    <location>
        <begin position="94"/>
        <end position="189"/>
    </location>
</feature>
<evidence type="ECO:0000256" key="2">
    <source>
        <dbReference type="ARBA" id="ARBA00004922"/>
    </source>
</evidence>
<dbReference type="GO" id="GO:0000166">
    <property type="term" value="F:nucleotide binding"/>
    <property type="evidence" value="ECO:0007669"/>
    <property type="project" value="UniProtKB-KW"/>
</dbReference>
<dbReference type="GO" id="GO:0017122">
    <property type="term" value="C:protein N-acetylglucosaminyltransferase complex"/>
    <property type="evidence" value="ECO:0007669"/>
    <property type="project" value="UniProtKB-UniRule"/>
</dbReference>
<name>A0A1H7FGZ6_9FIRM</name>
<feature type="binding site" evidence="11">
    <location>
        <begin position="15"/>
        <end position="18"/>
    </location>
    <ligand>
        <name>UDP</name>
        <dbReference type="ChEBI" id="CHEBI:58223"/>
    </ligand>
</feature>
<dbReference type="PANTHER" id="PTHR12526:SF629">
    <property type="entry name" value="TEICHURONIC ACID BIOSYNTHESIS GLYCOSYLTRANSFERASE TUAH-RELATED"/>
    <property type="match status" value="1"/>
</dbReference>
<organism evidence="13 14">
    <name type="scientific">Pseudobutyrivibrio ruminis</name>
    <dbReference type="NCBI Taxonomy" id="46206"/>
    <lineage>
        <taxon>Bacteria</taxon>
        <taxon>Bacillati</taxon>
        <taxon>Bacillota</taxon>
        <taxon>Clostridia</taxon>
        <taxon>Lachnospirales</taxon>
        <taxon>Lachnospiraceae</taxon>
        <taxon>Pseudobutyrivibrio</taxon>
    </lineage>
</organism>
<dbReference type="InterPro" id="IPR014267">
    <property type="entry name" value="GtfA"/>
</dbReference>
<comment type="subcellular location">
    <subcellularLocation>
        <location evidence="1 11">Cell membrane</location>
        <topology evidence="11">Peripheral membrane protein</topology>
    </subcellularLocation>
    <subcellularLocation>
        <location evidence="11">Cytoplasm</location>
    </subcellularLocation>
    <text evidence="11">Cell membrane association requires GtfB.</text>
</comment>
<sequence>MIYNFNLGIGWASSGVEYAQSYRAKVLRNIGAEAKFIFSDMFSKDNLIDMTRNIGFEDDEIIWLYTFFTDFKPGPVTYTLDDLKGTLGEKSFSYERDGKIGKLIFEGDNNFYRVYFVNTEEDFVHRVEMVSRGCLVRKDYFMSKRVFSEYYAPLDGKAHLYHRRFFNQDGSLAYEEINDDDNVMYKFPDKLICSKEELVGYMTSKLGLTSDDIVIIDRTTGQGQAILENVGDAKVGIVIHADHFSEGATDDDYILWNNYYEYSFSMHDEIDFYITATEDQRKLLLQQFDKYCEAKPNIVTIPVGALTELKYPAGERKPHSLITASRLATEKHVDWMIDAVTAAHDRVPDISLDIYGKGGAEKDLKEKIRSLGADSYIRLMGQHDLTDVYTKYEAYLSASTSEGFGLTLMEAIGSGLPIIGFDVRYGNQNFIDQGKNGYKLPYAIGMEKGRRQKAMVDAICKLFTEEDLEKMHKHSYSKAKKYLASEVEAKWKKLIETT</sequence>
<dbReference type="EMBL" id="FNZX01000003">
    <property type="protein sequence ID" value="SEK23400.1"/>
    <property type="molecule type" value="Genomic_DNA"/>
</dbReference>
<reference evidence="14" key="1">
    <citation type="submission" date="2016-10" db="EMBL/GenBank/DDBJ databases">
        <authorList>
            <person name="Varghese N."/>
        </authorList>
    </citation>
    <scope>NUCLEOTIDE SEQUENCE [LARGE SCALE GENOMIC DNA]</scope>
    <source>
        <strain evidence="14">ACV-9</strain>
    </source>
</reference>
<dbReference type="GO" id="GO:0005886">
    <property type="term" value="C:plasma membrane"/>
    <property type="evidence" value="ECO:0007669"/>
    <property type="project" value="UniProtKB-SubCell"/>
</dbReference>
<keyword evidence="4 11" id="KW-1003">Cell membrane</keyword>
<comment type="function">
    <text evidence="11">Required for polymorphic O-glycosylation of the serine-rich repeat protein in this bacteria. Catalyzes the first step in glycosylation by transferring N-acetylglucosamine from UDP-GlcNAc to serine residues in the substrate protein. Part of the accessory SecA2/SecY2 system specifically required to export serine-rich repeat cell wall proteins usually encoded upstream in the same operon.</text>
</comment>
<keyword evidence="5 11" id="KW-0963">Cytoplasm</keyword>
<dbReference type="HAMAP" id="MF_01472">
    <property type="entry name" value="GtfA"/>
    <property type="match status" value="1"/>
</dbReference>
<evidence type="ECO:0000313" key="14">
    <source>
        <dbReference type="Proteomes" id="UP000182321"/>
    </source>
</evidence>
<dbReference type="Gene3D" id="3.40.50.2000">
    <property type="entry name" value="Glycogen Phosphorylase B"/>
    <property type="match status" value="2"/>
</dbReference>
<evidence type="ECO:0000256" key="8">
    <source>
        <dbReference type="ARBA" id="ARBA00022741"/>
    </source>
</evidence>
<dbReference type="EC" id="2.4.1.-" evidence="11"/>
<evidence type="ECO:0000256" key="1">
    <source>
        <dbReference type="ARBA" id="ARBA00004236"/>
    </source>
</evidence>
<feature type="binding site" evidence="11">
    <location>
        <position position="240"/>
    </location>
    <ligand>
        <name>N-acetyl-D-glucosamine</name>
        <dbReference type="ChEBI" id="CHEBI:506227"/>
    </ligand>
</feature>
<evidence type="ECO:0000256" key="4">
    <source>
        <dbReference type="ARBA" id="ARBA00022475"/>
    </source>
</evidence>
<dbReference type="GO" id="GO:0016757">
    <property type="term" value="F:glycosyltransferase activity"/>
    <property type="evidence" value="ECO:0007669"/>
    <property type="project" value="UniProtKB-UniRule"/>
</dbReference>
<dbReference type="Proteomes" id="UP000182321">
    <property type="component" value="Unassembled WGS sequence"/>
</dbReference>
<dbReference type="SUPFAM" id="SSF53756">
    <property type="entry name" value="UDP-Glycosyltransferase/glycogen phosphorylase"/>
    <property type="match status" value="1"/>
</dbReference>
<evidence type="ECO:0000256" key="10">
    <source>
        <dbReference type="ARBA" id="ARBA00052053"/>
    </source>
</evidence>
<keyword evidence="6 11" id="KW-0328">Glycosyltransferase</keyword>
<keyword evidence="7 11" id="KW-0808">Transferase</keyword>
<dbReference type="NCBIfam" id="TIGR02918">
    <property type="entry name" value="accessory Sec system glycosyltransferase GtfA"/>
    <property type="match status" value="1"/>
</dbReference>
<evidence type="ECO:0000313" key="13">
    <source>
        <dbReference type="EMBL" id="SEK23400.1"/>
    </source>
</evidence>
<dbReference type="PANTHER" id="PTHR12526">
    <property type="entry name" value="GLYCOSYLTRANSFERASE"/>
    <property type="match status" value="1"/>
</dbReference>
<comment type="subunit">
    <text evidence="11">Forms a heterotetramer with 2 subunits each of GtfA and GtfB. Part of the accessory SecA2/SecY2 protein translocation apparatus.</text>
</comment>
<accession>A0A1H7FGZ6</accession>
<dbReference type="AlphaFoldDB" id="A0A1H7FGZ6"/>
<comment type="pathway">
    <text evidence="2 11">Protein modification; protein glycosylation.</text>
</comment>
<dbReference type="UniPathway" id="UPA00378"/>
<evidence type="ECO:0000256" key="7">
    <source>
        <dbReference type="ARBA" id="ARBA00022679"/>
    </source>
</evidence>
<dbReference type="GO" id="GO:0005737">
    <property type="term" value="C:cytoplasm"/>
    <property type="evidence" value="ECO:0007669"/>
    <property type="project" value="UniProtKB-SubCell"/>
</dbReference>
<comment type="catalytic activity">
    <reaction evidence="10 11">
        <text>L-seryl-[protein] + UDP-N-acetyl-alpha-D-glucosamine = 3-O-[N-acetyl-alpha-D-glucosaminyl]-L-seryl-[protein] + UDP + H(+)</text>
        <dbReference type="Rhea" id="RHEA:59872"/>
        <dbReference type="Rhea" id="RHEA-COMP:9863"/>
        <dbReference type="Rhea" id="RHEA-COMP:15471"/>
        <dbReference type="ChEBI" id="CHEBI:15378"/>
        <dbReference type="ChEBI" id="CHEBI:29999"/>
        <dbReference type="ChEBI" id="CHEBI:57705"/>
        <dbReference type="ChEBI" id="CHEBI:58223"/>
        <dbReference type="ChEBI" id="CHEBI:143279"/>
    </reaction>
</comment>
<keyword evidence="8 11" id="KW-0547">Nucleotide-binding</keyword>
<proteinExistence type="inferred from homology"/>